<evidence type="ECO:0000256" key="2">
    <source>
        <dbReference type="ARBA" id="ARBA00022829"/>
    </source>
</evidence>
<dbReference type="InterPro" id="IPR003115">
    <property type="entry name" value="ParB_N"/>
</dbReference>
<evidence type="ECO:0000256" key="1">
    <source>
        <dbReference type="ARBA" id="ARBA00006295"/>
    </source>
</evidence>
<dbReference type="PATRIC" id="fig|762836.4.peg.509"/>
<dbReference type="SUPFAM" id="SSF110849">
    <property type="entry name" value="ParB/Sulfiredoxin"/>
    <property type="match status" value="1"/>
</dbReference>
<feature type="compositionally biased region" description="Low complexity" evidence="3">
    <location>
        <begin position="682"/>
        <end position="704"/>
    </location>
</feature>
<gene>
    <name evidence="5" type="primary">spo0C</name>
    <name evidence="5" type="ORF">DUPY_04780</name>
</gene>
<dbReference type="Proteomes" id="UP000175989">
    <property type="component" value="Unassembled WGS sequence"/>
</dbReference>
<dbReference type="AlphaFoldDB" id="A0A1E7X775"/>
<feature type="region of interest" description="Disordered" evidence="3">
    <location>
        <begin position="661"/>
        <end position="719"/>
    </location>
</feature>
<dbReference type="InterPro" id="IPR041468">
    <property type="entry name" value="HTH_ParB/Spo0J"/>
</dbReference>
<reference evidence="6" key="1">
    <citation type="journal article" date="2016" name="Front. Microbiol.">
        <title>Molecular Keys to the Janthinobacterium and Duganella spp. Interaction with the Plant Pathogen Fusarium graminearum.</title>
        <authorList>
            <person name="Haack F.S."/>
            <person name="Poehlein A."/>
            <person name="Kroger C."/>
            <person name="Voigt C.A."/>
            <person name="Piepenbring M."/>
            <person name="Bode H.B."/>
            <person name="Daniel R."/>
            <person name="Schafer W."/>
            <person name="Streit W.R."/>
        </authorList>
    </citation>
    <scope>NUCLEOTIDE SEQUENCE [LARGE SCALE GENOMIC DNA]</scope>
    <source>
        <strain evidence="6">T54</strain>
    </source>
</reference>
<dbReference type="InterPro" id="IPR050336">
    <property type="entry name" value="Chromosome_partition/occlusion"/>
</dbReference>
<dbReference type="Gene3D" id="1.10.10.2830">
    <property type="match status" value="1"/>
</dbReference>
<evidence type="ECO:0000259" key="4">
    <source>
        <dbReference type="SMART" id="SM00470"/>
    </source>
</evidence>
<proteinExistence type="inferred from homology"/>
<dbReference type="OrthoDB" id="9796891at2"/>
<dbReference type="GO" id="GO:0003677">
    <property type="term" value="F:DNA binding"/>
    <property type="evidence" value="ECO:0007669"/>
    <property type="project" value="InterPro"/>
</dbReference>
<dbReference type="PANTHER" id="PTHR33375">
    <property type="entry name" value="CHROMOSOME-PARTITIONING PROTEIN PARB-RELATED"/>
    <property type="match status" value="1"/>
</dbReference>
<dbReference type="Pfam" id="PF02195">
    <property type="entry name" value="ParB_N"/>
    <property type="match status" value="1"/>
</dbReference>
<dbReference type="NCBIfam" id="TIGR00180">
    <property type="entry name" value="parB_part"/>
    <property type="match status" value="1"/>
</dbReference>
<dbReference type="Gene3D" id="3.90.1530.30">
    <property type="match status" value="1"/>
</dbReference>
<organism evidence="5 6">
    <name type="scientific">Duganella phyllosphaerae</name>
    <dbReference type="NCBI Taxonomy" id="762836"/>
    <lineage>
        <taxon>Bacteria</taxon>
        <taxon>Pseudomonadati</taxon>
        <taxon>Pseudomonadota</taxon>
        <taxon>Betaproteobacteria</taxon>
        <taxon>Burkholderiales</taxon>
        <taxon>Oxalobacteraceae</taxon>
        <taxon>Telluria group</taxon>
        <taxon>Duganella</taxon>
    </lineage>
</organism>
<dbReference type="SMART" id="SM00470">
    <property type="entry name" value="ParB"/>
    <property type="match status" value="1"/>
</dbReference>
<protein>
    <submittedName>
        <fullName evidence="5">Chromosome-partitioning protein Spo0J</fullName>
    </submittedName>
</protein>
<dbReference type="GO" id="GO:0007059">
    <property type="term" value="P:chromosome segregation"/>
    <property type="evidence" value="ECO:0007669"/>
    <property type="project" value="UniProtKB-KW"/>
</dbReference>
<dbReference type="GO" id="GO:0005694">
    <property type="term" value="C:chromosome"/>
    <property type="evidence" value="ECO:0007669"/>
    <property type="project" value="TreeGrafter"/>
</dbReference>
<dbReference type="RefSeq" id="WP_070246097.1">
    <property type="nucleotide sequence ID" value="NZ_LROM01000036.1"/>
</dbReference>
<dbReference type="InterPro" id="IPR004437">
    <property type="entry name" value="ParB/RepB/Spo0J"/>
</dbReference>
<dbReference type="PANTHER" id="PTHR33375:SF1">
    <property type="entry name" value="CHROMOSOME-PARTITIONING PROTEIN PARB-RELATED"/>
    <property type="match status" value="1"/>
</dbReference>
<name>A0A1E7X775_9BURK</name>
<accession>A0A1E7X775</accession>
<dbReference type="Pfam" id="PF17762">
    <property type="entry name" value="HTH_ParB"/>
    <property type="match status" value="1"/>
</dbReference>
<evidence type="ECO:0000313" key="5">
    <source>
        <dbReference type="EMBL" id="OFA08802.1"/>
    </source>
</evidence>
<feature type="domain" description="ParB-like N-terminal" evidence="4">
    <location>
        <begin position="28"/>
        <end position="122"/>
    </location>
</feature>
<sequence>MSKAKSPARAAAAPPPPAAALLDQGTYGVYDLSDIRKSPTNRKRFNEVALQQLAANIKEMGVVQPILIRPVTPTTEQPEPYELVAGERRWRASGIAEVATIPAMCRTLSDKQAAEIQILENLQREDPHPLEEAEGYEQLMMNHGYNADQLADKIKKSRAYIYGRLKLCALTTEAREKFLTDEISASTALLVARIPVPALQVRALAEITATSHYQPEPMSYRSAQKHIQQRYTLDLNNANFDVDDAKLLAAAGSCAKCPKRSGNQPLIYEDIKSADVCTDPDCFSEKRAAHCAQVIVIANKTGVPVIDGEEARKIVLHGRGTEFVYENTSLFSFERNAPSTGNAGKAGDYLGKENMPKPARYLKDSSGNVTPIYDRAAVQAALEKVGACEKVAEHAARMAEIERADQAKGGTPPTAQQLMREKYEKMATRETDFRIALYRQLRQRGANGFSLESLRDFVKLMVRSNNDYAIPDDLIGDVYPFPDATDDAVCTYIDQASLPEVQLVLVDLVMGECLGVDAMDMDDLEYADQAPTWRVLTEMARHEGIDTEQERRKFELGNTPIDELPPEDFADLIRLSPERLADLTALVMADQPHNVSALQRAANANGYTWTQWQTPSPGSAWTKGDGSIVLLTEEITVQPAASADQAASVVTIEDGDYVDAGDFEQPAPETARRASKAKTQKAKPAAPALEPTTATDTITPPQTTKQVPVEAWPFPKSRN</sequence>
<evidence type="ECO:0000256" key="3">
    <source>
        <dbReference type="SAM" id="MobiDB-lite"/>
    </source>
</evidence>
<keyword evidence="2" id="KW-0159">Chromosome partition</keyword>
<comment type="similarity">
    <text evidence="1">Belongs to the ParB family.</text>
</comment>
<comment type="caution">
    <text evidence="5">The sequence shown here is derived from an EMBL/GenBank/DDBJ whole genome shotgun (WGS) entry which is preliminary data.</text>
</comment>
<dbReference type="InterPro" id="IPR036086">
    <property type="entry name" value="ParB/Sulfiredoxin_sf"/>
</dbReference>
<evidence type="ECO:0000313" key="6">
    <source>
        <dbReference type="Proteomes" id="UP000175989"/>
    </source>
</evidence>
<keyword evidence="6" id="KW-1185">Reference proteome</keyword>
<dbReference type="EMBL" id="LROM01000036">
    <property type="protein sequence ID" value="OFA08802.1"/>
    <property type="molecule type" value="Genomic_DNA"/>
</dbReference>